<feature type="compositionally biased region" description="Basic residues" evidence="9">
    <location>
        <begin position="1"/>
        <end position="18"/>
    </location>
</feature>
<dbReference type="Pfam" id="PF08206">
    <property type="entry name" value="OB_RNB"/>
    <property type="match status" value="1"/>
</dbReference>
<dbReference type="EMBL" id="CP029843">
    <property type="protein sequence ID" value="AWV06855.1"/>
    <property type="molecule type" value="Genomic_DNA"/>
</dbReference>
<dbReference type="Proteomes" id="UP000249447">
    <property type="component" value="Chromosome"/>
</dbReference>
<evidence type="ECO:0000256" key="6">
    <source>
        <dbReference type="ARBA" id="ARBA00022839"/>
    </source>
</evidence>
<gene>
    <name evidence="8" type="primary">rnr</name>
    <name evidence="11" type="ORF">C9I47_1139</name>
</gene>
<dbReference type="GO" id="GO:0006402">
    <property type="term" value="P:mRNA catabolic process"/>
    <property type="evidence" value="ECO:0007669"/>
    <property type="project" value="TreeGrafter"/>
</dbReference>
<dbReference type="HAMAP" id="MF_01895">
    <property type="entry name" value="RNase_R"/>
    <property type="match status" value="1"/>
</dbReference>
<dbReference type="PROSITE" id="PS50126">
    <property type="entry name" value="S1"/>
    <property type="match status" value="1"/>
</dbReference>
<dbReference type="Pfam" id="PF17876">
    <property type="entry name" value="CSD2"/>
    <property type="match status" value="1"/>
</dbReference>
<comment type="similarity">
    <text evidence="8">Belongs to the RNR ribonuclease family. RNase R subfamily.</text>
</comment>
<keyword evidence="3 8" id="KW-0963">Cytoplasm</keyword>
<dbReference type="InterPro" id="IPR012340">
    <property type="entry name" value="NA-bd_OB-fold"/>
</dbReference>
<dbReference type="SUPFAM" id="SSF50249">
    <property type="entry name" value="Nucleic acid-binding proteins"/>
    <property type="match status" value="4"/>
</dbReference>
<evidence type="ECO:0000256" key="1">
    <source>
        <dbReference type="ARBA" id="ARBA00001849"/>
    </source>
</evidence>
<dbReference type="InterPro" id="IPR022966">
    <property type="entry name" value="RNase_II/R_CS"/>
</dbReference>
<dbReference type="SMART" id="SM00955">
    <property type="entry name" value="RNB"/>
    <property type="match status" value="1"/>
</dbReference>
<dbReference type="InterPro" id="IPR013223">
    <property type="entry name" value="RNase_B_OB_dom"/>
</dbReference>
<comment type="catalytic activity">
    <reaction evidence="1 8">
        <text>Exonucleolytic cleavage in the 3'- to 5'-direction to yield nucleoside 5'-phosphates.</text>
        <dbReference type="EC" id="3.1.13.1"/>
    </reaction>
</comment>
<dbReference type="GO" id="GO:0008859">
    <property type="term" value="F:exoribonuclease II activity"/>
    <property type="evidence" value="ECO:0007669"/>
    <property type="project" value="UniProtKB-UniRule"/>
</dbReference>
<dbReference type="GO" id="GO:0005829">
    <property type="term" value="C:cytosol"/>
    <property type="evidence" value="ECO:0007669"/>
    <property type="project" value="TreeGrafter"/>
</dbReference>
<dbReference type="KEGG" id="lmb:C9I47_1139"/>
<dbReference type="NCBIfam" id="TIGR00358">
    <property type="entry name" value="3_prime_RNase"/>
    <property type="match status" value="1"/>
</dbReference>
<dbReference type="GO" id="GO:0003723">
    <property type="term" value="F:RNA binding"/>
    <property type="evidence" value="ECO:0007669"/>
    <property type="project" value="UniProtKB-UniRule"/>
</dbReference>
<evidence type="ECO:0000259" key="10">
    <source>
        <dbReference type="PROSITE" id="PS50126"/>
    </source>
</evidence>
<dbReference type="InterPro" id="IPR050180">
    <property type="entry name" value="RNR_Ribonuclease"/>
</dbReference>
<evidence type="ECO:0000256" key="2">
    <source>
        <dbReference type="ARBA" id="ARBA00004496"/>
    </source>
</evidence>
<dbReference type="OrthoDB" id="9764149at2"/>
<accession>A0A2U9T631</accession>
<dbReference type="FunFam" id="2.40.50.140:FF:000213">
    <property type="entry name" value="Ribonuclease R"/>
    <property type="match status" value="1"/>
</dbReference>
<dbReference type="InterPro" id="IPR011129">
    <property type="entry name" value="CSD"/>
</dbReference>
<comment type="subcellular location">
    <subcellularLocation>
        <location evidence="2 8">Cytoplasm</location>
    </subcellularLocation>
</comment>
<evidence type="ECO:0000313" key="12">
    <source>
        <dbReference type="Proteomes" id="UP000249447"/>
    </source>
</evidence>
<keyword evidence="4 8" id="KW-0540">Nuclease</keyword>
<feature type="region of interest" description="Disordered" evidence="9">
    <location>
        <begin position="796"/>
        <end position="827"/>
    </location>
</feature>
<dbReference type="PANTHER" id="PTHR23355">
    <property type="entry name" value="RIBONUCLEASE"/>
    <property type="match status" value="1"/>
</dbReference>
<feature type="region of interest" description="Disordered" evidence="9">
    <location>
        <begin position="1"/>
        <end position="82"/>
    </location>
</feature>
<name>A0A2U9T631_9GAMM</name>
<dbReference type="AlphaFoldDB" id="A0A2U9T631"/>
<comment type="function">
    <text evidence="8">3'-5' exoribonuclease that releases 5'-nucleoside monophosphates and is involved in maturation of structured RNAs.</text>
</comment>
<keyword evidence="5 8" id="KW-0378">Hydrolase</keyword>
<keyword evidence="12" id="KW-1185">Reference proteome</keyword>
<dbReference type="SMART" id="SM00357">
    <property type="entry name" value="CSP"/>
    <property type="match status" value="1"/>
</dbReference>
<proteinExistence type="inferred from homology"/>
<dbReference type="PANTHER" id="PTHR23355:SF9">
    <property type="entry name" value="DIS3-LIKE EXONUCLEASE 2"/>
    <property type="match status" value="1"/>
</dbReference>
<keyword evidence="7 8" id="KW-0694">RNA-binding</keyword>
<evidence type="ECO:0000256" key="9">
    <source>
        <dbReference type="SAM" id="MobiDB-lite"/>
    </source>
</evidence>
<dbReference type="PROSITE" id="PS01175">
    <property type="entry name" value="RIBONUCLEASE_II"/>
    <property type="match status" value="1"/>
</dbReference>
<dbReference type="SMART" id="SM00316">
    <property type="entry name" value="S1"/>
    <property type="match status" value="1"/>
</dbReference>
<dbReference type="CDD" id="cd04471">
    <property type="entry name" value="S1_RNase_R"/>
    <property type="match status" value="1"/>
</dbReference>
<dbReference type="EC" id="3.1.13.1" evidence="8"/>
<evidence type="ECO:0000313" key="11">
    <source>
        <dbReference type="EMBL" id="AWV06855.1"/>
    </source>
</evidence>
<evidence type="ECO:0000256" key="3">
    <source>
        <dbReference type="ARBA" id="ARBA00022490"/>
    </source>
</evidence>
<evidence type="ECO:0000256" key="5">
    <source>
        <dbReference type="ARBA" id="ARBA00022801"/>
    </source>
</evidence>
<dbReference type="Pfam" id="PF00575">
    <property type="entry name" value="S1"/>
    <property type="match status" value="1"/>
</dbReference>
<dbReference type="InterPro" id="IPR004476">
    <property type="entry name" value="RNase_II/RNase_R"/>
</dbReference>
<dbReference type="Gene3D" id="2.40.50.140">
    <property type="entry name" value="Nucleic acid-binding proteins"/>
    <property type="match status" value="2"/>
</dbReference>
<dbReference type="InterPro" id="IPR003029">
    <property type="entry name" value="S1_domain"/>
</dbReference>
<evidence type="ECO:0000256" key="7">
    <source>
        <dbReference type="ARBA" id="ARBA00022884"/>
    </source>
</evidence>
<evidence type="ECO:0000256" key="8">
    <source>
        <dbReference type="HAMAP-Rule" id="MF_01895"/>
    </source>
</evidence>
<reference evidence="11 12" key="1">
    <citation type="submission" date="2018-05" db="EMBL/GenBank/DDBJ databases">
        <title>The complete genome of Lysobacter maris HZ9B, a marine bacterium antagonistic against terrestrial plant pathogens.</title>
        <authorList>
            <person name="Zhang X.-Q."/>
        </authorList>
    </citation>
    <scope>NUCLEOTIDE SEQUENCE [LARGE SCALE GENOMIC DNA]</scope>
    <source>
        <strain evidence="11 12">HZ9B</strain>
    </source>
</reference>
<dbReference type="NCBIfam" id="TIGR02063">
    <property type="entry name" value="RNase_R"/>
    <property type="match status" value="1"/>
</dbReference>
<dbReference type="InterPro" id="IPR040476">
    <property type="entry name" value="CSD2"/>
</dbReference>
<feature type="compositionally biased region" description="Basic residues" evidence="9">
    <location>
        <begin position="818"/>
        <end position="827"/>
    </location>
</feature>
<feature type="domain" description="S1 motif" evidence="10">
    <location>
        <begin position="714"/>
        <end position="795"/>
    </location>
</feature>
<keyword evidence="6 8" id="KW-0269">Exonuclease</keyword>
<feature type="compositionally biased region" description="Basic and acidic residues" evidence="9">
    <location>
        <begin position="73"/>
        <end position="82"/>
    </location>
</feature>
<sequence>MSKKSASRGKSKKNKKAPSAKTSAGRNTHSAGAKSGKASRHGGKKTPAWMPEPPPRGSRPQRPGRAVAPDQVHSGRDPHAEREAARYANPIASREMILGLLVAADGPMTIEAVAERLSLTDEERFDALTARLRAMVRDGQLLQNRKGAYAPAEQMDLVPGVVIANPDGFGFLRPDAGGDDLFLPPFEMRKAMHGDRVMASVTGMDRRGRREGAIVEVLERRLNRLIGRFTEEVGITYVVPDDPRIQRNVMIPSDARGDARPGQLVVAEITQPADARRPPIGRILTVLGERLTASLAVQAALHAHEIPHEFPQAALDEAANVPLEVDPQVAARREDIRDLPLVTIDGEDAKDFDDAVWCEPNRDGFRLLVAIADVSHYVRPGTPLDEEAQLRATSVYFPGFVVPMLPETLSNGICSLKPKVDRLCFVCDMQVNRDGEVVESRFYEAVMHSHARLTYTQVWNAVGEGIPEDDRADALAAVGELLPQVQRLHQLYRILAKARERRGAIEFESGEVRFVLDNTGEVVQAGMLQRNDAHKLIEECMIAANVEAARFLLAREVPAPYRVHERPPEQKYADLEEFLKEFKLRLPPWAKVQPRDFTHLLKKVRERPDAALIESVLLRSQSLAVYAPDNSGHFGLALDAYAHFTSPIRRYPDLMVHRAIKHVLSGAKAEKFVYSPSQMAALSLQCSERSRRADEAQREVDERYRAAWMEQHVGGEFSGVISGVTSFGLFVELDESKVNGLVHVTQLPNDYYHFDPIRKTLTGERSSREFRLGDRVDIVVMKASVEDRKIDFRLVEGRGDENGDAHASGVRPPPPRGKPARRRKQKY</sequence>
<dbReference type="RefSeq" id="WP_111265985.1">
    <property type="nucleotide sequence ID" value="NZ_CP029843.1"/>
</dbReference>
<evidence type="ECO:0000256" key="4">
    <source>
        <dbReference type="ARBA" id="ARBA00022722"/>
    </source>
</evidence>
<organism evidence="11 12">
    <name type="scientific">Marilutibacter maris</name>
    <dbReference type="NCBI Taxonomy" id="1605891"/>
    <lineage>
        <taxon>Bacteria</taxon>
        <taxon>Pseudomonadati</taxon>
        <taxon>Pseudomonadota</taxon>
        <taxon>Gammaproteobacteria</taxon>
        <taxon>Lysobacterales</taxon>
        <taxon>Lysobacteraceae</taxon>
        <taxon>Marilutibacter</taxon>
    </lineage>
</organism>
<dbReference type="Pfam" id="PF00773">
    <property type="entry name" value="RNB"/>
    <property type="match status" value="1"/>
</dbReference>
<dbReference type="InterPro" id="IPR011805">
    <property type="entry name" value="RNase_R"/>
</dbReference>
<protein>
    <recommendedName>
        <fullName evidence="8">Ribonuclease R</fullName>
        <shortName evidence="8">RNase R</shortName>
        <ecNumber evidence="8">3.1.13.1</ecNumber>
    </recommendedName>
</protein>
<dbReference type="InterPro" id="IPR001900">
    <property type="entry name" value="RNase_II/R"/>
</dbReference>